<dbReference type="Gene3D" id="3.30.530.20">
    <property type="match status" value="1"/>
</dbReference>
<keyword evidence="4" id="KW-1185">Reference proteome</keyword>
<dbReference type="AlphaFoldDB" id="A3HVY4"/>
<organism evidence="3 4">
    <name type="scientific">Algoriphagus machipongonensis</name>
    <dbReference type="NCBI Taxonomy" id="388413"/>
    <lineage>
        <taxon>Bacteria</taxon>
        <taxon>Pseudomonadati</taxon>
        <taxon>Bacteroidota</taxon>
        <taxon>Cytophagia</taxon>
        <taxon>Cytophagales</taxon>
        <taxon>Cyclobacteriaceae</taxon>
        <taxon>Algoriphagus</taxon>
    </lineage>
</organism>
<dbReference type="InterPro" id="IPR023393">
    <property type="entry name" value="START-like_dom_sf"/>
</dbReference>
<feature type="domain" description="Activator of Hsp90 ATPase homologue 1/2-like C-terminal" evidence="2">
    <location>
        <begin position="18"/>
        <end position="138"/>
    </location>
</feature>
<sequence>MTTSEKTKITVQVVVDKTLEKVWESWIKPKHIVNWYFASPDWHCPKSENDLQPGGNFVFRMEAKDGSFGFDFGGVYQEVKKQELITYIMDDGRAARIEFSELPDGILIKETFEAESTNSVEIQRGGWQAIVDNFKSYTESL</sequence>
<dbReference type="Pfam" id="PF08327">
    <property type="entry name" value="AHSA1"/>
    <property type="match status" value="1"/>
</dbReference>
<dbReference type="STRING" id="388413.ALPR1_03655"/>
<accession>A3HVY4</accession>
<dbReference type="eggNOG" id="COG3832">
    <property type="taxonomic scope" value="Bacteria"/>
</dbReference>
<dbReference type="HOGENOM" id="CLU_108923_1_0_10"/>
<comment type="caution">
    <text evidence="3">The sequence shown here is derived from an EMBL/GenBank/DDBJ whole genome shotgun (WGS) entry which is preliminary data.</text>
</comment>
<dbReference type="Proteomes" id="UP000003919">
    <property type="component" value="Unassembled WGS sequence"/>
</dbReference>
<name>A3HVY4_9BACT</name>
<evidence type="ECO:0000313" key="4">
    <source>
        <dbReference type="Proteomes" id="UP000003919"/>
    </source>
</evidence>
<dbReference type="InterPro" id="IPR013538">
    <property type="entry name" value="ASHA1/2-like_C"/>
</dbReference>
<gene>
    <name evidence="3" type="ORF">ALPR1_03655</name>
</gene>
<dbReference type="EMBL" id="AAXU02000001">
    <property type="protein sequence ID" value="EAZ82306.1"/>
    <property type="molecule type" value="Genomic_DNA"/>
</dbReference>
<reference evidence="3 4" key="1">
    <citation type="journal article" date="2011" name="J. Bacteriol.">
        <title>Complete genome sequence of Algoriphagus sp. PR1, bacterial prey of a colony-forming choanoflagellate.</title>
        <authorList>
            <person name="Alegado R.A."/>
            <person name="Ferriera S."/>
            <person name="Nusbaum C."/>
            <person name="Young S.K."/>
            <person name="Zeng Q."/>
            <person name="Imamovic A."/>
            <person name="Fairclough S.R."/>
            <person name="King N."/>
        </authorList>
    </citation>
    <scope>NUCLEOTIDE SEQUENCE [LARGE SCALE GENOMIC DNA]</scope>
    <source>
        <strain evidence="3 4">PR1</strain>
    </source>
</reference>
<dbReference type="SUPFAM" id="SSF55961">
    <property type="entry name" value="Bet v1-like"/>
    <property type="match status" value="1"/>
</dbReference>
<dbReference type="RefSeq" id="WP_008198448.1">
    <property type="nucleotide sequence ID" value="NZ_CM001023.1"/>
</dbReference>
<proteinExistence type="inferred from homology"/>
<dbReference type="OrthoDB" id="384974at2"/>
<evidence type="ECO:0000259" key="2">
    <source>
        <dbReference type="Pfam" id="PF08327"/>
    </source>
</evidence>
<evidence type="ECO:0000256" key="1">
    <source>
        <dbReference type="ARBA" id="ARBA00006817"/>
    </source>
</evidence>
<evidence type="ECO:0000313" key="3">
    <source>
        <dbReference type="EMBL" id="EAZ82306.1"/>
    </source>
</evidence>
<dbReference type="CDD" id="cd08897">
    <property type="entry name" value="SRPBCC_CalC_Aha1-like_4"/>
    <property type="match status" value="1"/>
</dbReference>
<protein>
    <recommendedName>
        <fullName evidence="2">Activator of Hsp90 ATPase homologue 1/2-like C-terminal domain-containing protein</fullName>
    </recommendedName>
</protein>
<comment type="similarity">
    <text evidence="1">Belongs to the AHA1 family.</text>
</comment>